<name>A0A024UD77_9STRA</name>
<dbReference type="VEuPathDB" id="FungiDB:H310_04644"/>
<dbReference type="EMBL" id="KI913958">
    <property type="protein sequence ID" value="ETW04351.1"/>
    <property type="molecule type" value="Genomic_DNA"/>
</dbReference>
<reference evidence="1" key="1">
    <citation type="submission" date="2013-12" db="EMBL/GenBank/DDBJ databases">
        <title>The Genome Sequence of Aphanomyces invadans NJM9701.</title>
        <authorList>
            <consortium name="The Broad Institute Genomics Platform"/>
            <person name="Russ C."/>
            <person name="Tyler B."/>
            <person name="van West P."/>
            <person name="Dieguez-Uribeondo J."/>
            <person name="Young S.K."/>
            <person name="Zeng Q."/>
            <person name="Gargeya S."/>
            <person name="Fitzgerald M."/>
            <person name="Abouelleil A."/>
            <person name="Alvarado L."/>
            <person name="Chapman S.B."/>
            <person name="Gainer-Dewar J."/>
            <person name="Goldberg J."/>
            <person name="Griggs A."/>
            <person name="Gujja S."/>
            <person name="Hansen M."/>
            <person name="Howarth C."/>
            <person name="Imamovic A."/>
            <person name="Ireland A."/>
            <person name="Larimer J."/>
            <person name="McCowan C."/>
            <person name="Murphy C."/>
            <person name="Pearson M."/>
            <person name="Poon T.W."/>
            <person name="Priest M."/>
            <person name="Roberts A."/>
            <person name="Saif S."/>
            <person name="Shea T."/>
            <person name="Sykes S."/>
            <person name="Wortman J."/>
            <person name="Nusbaum C."/>
            <person name="Birren B."/>
        </authorList>
    </citation>
    <scope>NUCLEOTIDE SEQUENCE [LARGE SCALE GENOMIC DNA]</scope>
    <source>
        <strain evidence="1">NJM9701</strain>
    </source>
</reference>
<proteinExistence type="predicted"/>
<gene>
    <name evidence="1" type="ORF">H310_04644</name>
</gene>
<accession>A0A024UD77</accession>
<dbReference type="RefSeq" id="XP_008867307.1">
    <property type="nucleotide sequence ID" value="XM_008869085.1"/>
</dbReference>
<organism evidence="1">
    <name type="scientific">Aphanomyces invadans</name>
    <dbReference type="NCBI Taxonomy" id="157072"/>
    <lineage>
        <taxon>Eukaryota</taxon>
        <taxon>Sar</taxon>
        <taxon>Stramenopiles</taxon>
        <taxon>Oomycota</taxon>
        <taxon>Saprolegniomycetes</taxon>
        <taxon>Saprolegniales</taxon>
        <taxon>Verrucalvaceae</taxon>
        <taxon>Aphanomyces</taxon>
    </lineage>
</organism>
<dbReference type="GeneID" id="20081694"/>
<dbReference type="AlphaFoldDB" id="A0A024UD77"/>
<protein>
    <submittedName>
        <fullName evidence="1">Uncharacterized protein</fullName>
    </submittedName>
</protein>
<sequence length="79" mass="8999">MVHEPRHAAFVAGIDKRTTDVADDLKETKASSLKPPGRTIKRRGQLYEDILVIFRRWVMKHASDGGSVPRHSRKFDVCL</sequence>
<evidence type="ECO:0000313" key="1">
    <source>
        <dbReference type="EMBL" id="ETW04351.1"/>
    </source>
</evidence>